<dbReference type="Proteomes" id="UP000078272">
    <property type="component" value="Unassembled WGS sequence"/>
</dbReference>
<keyword evidence="2" id="KW-0540">Nuclease</keyword>
<sequence length="135" mass="15358">MWAYIFGAVCPKKGKGAGLVLPYCDTGSMNQHLAEISLAVDPGAHAVLILDRAGWHMTRKLVVPANITLLFLPPRAPELNPVENVWQFMRDNWLSNRVFIDYDDSVAHCCEAWNKLVNQPWKIISIGMRDWAHRF</sequence>
<dbReference type="Pfam" id="PF13358">
    <property type="entry name" value="DDE_3"/>
    <property type="match status" value="1"/>
</dbReference>
<dbReference type="PATRIC" id="fig|401562.3.peg.3463"/>
<dbReference type="InterPro" id="IPR047655">
    <property type="entry name" value="Transpos_IS630-like"/>
</dbReference>
<name>A0A175R6G3_9HYPH</name>
<evidence type="ECO:0000313" key="2">
    <source>
        <dbReference type="EMBL" id="KTQ87250.1"/>
    </source>
</evidence>
<feature type="domain" description="Tc1-like transposase DDE" evidence="1">
    <location>
        <begin position="3"/>
        <end position="103"/>
    </location>
</feature>
<dbReference type="NCBIfam" id="NF033545">
    <property type="entry name" value="transpos_IS630"/>
    <property type="match status" value="1"/>
</dbReference>
<dbReference type="EMBL" id="LDPZ01000045">
    <property type="protein sequence ID" value="KTQ87250.1"/>
    <property type="molecule type" value="Genomic_DNA"/>
</dbReference>
<organism evidence="2 3">
    <name type="scientific">Aureimonas ureilytica</name>
    <dbReference type="NCBI Taxonomy" id="401562"/>
    <lineage>
        <taxon>Bacteria</taxon>
        <taxon>Pseudomonadati</taxon>
        <taxon>Pseudomonadota</taxon>
        <taxon>Alphaproteobacteria</taxon>
        <taxon>Hyphomicrobiales</taxon>
        <taxon>Aurantimonadaceae</taxon>
        <taxon>Aureimonas</taxon>
    </lineage>
</organism>
<dbReference type="InterPro" id="IPR038717">
    <property type="entry name" value="Tc1-like_DDE_dom"/>
</dbReference>
<dbReference type="InterPro" id="IPR036397">
    <property type="entry name" value="RNaseH_sf"/>
</dbReference>
<dbReference type="Gene3D" id="3.30.420.10">
    <property type="entry name" value="Ribonuclease H-like superfamily/Ribonuclease H"/>
    <property type="match status" value="1"/>
</dbReference>
<keyword evidence="2" id="KW-0255">Endonuclease</keyword>
<reference evidence="2 3" key="1">
    <citation type="journal article" date="2016" name="Front. Microbiol.">
        <title>Genomic Resource of Rice Seed Associated Bacteria.</title>
        <authorList>
            <person name="Midha S."/>
            <person name="Bansal K."/>
            <person name="Sharma S."/>
            <person name="Kumar N."/>
            <person name="Patil P.P."/>
            <person name="Chaudhry V."/>
            <person name="Patil P.B."/>
        </authorList>
    </citation>
    <scope>NUCLEOTIDE SEQUENCE [LARGE SCALE GENOMIC DNA]</scope>
    <source>
        <strain evidence="2 3">NS226</strain>
    </source>
</reference>
<dbReference type="AlphaFoldDB" id="A0A175R6G3"/>
<dbReference type="GO" id="GO:0003676">
    <property type="term" value="F:nucleic acid binding"/>
    <property type="evidence" value="ECO:0007669"/>
    <property type="project" value="InterPro"/>
</dbReference>
<comment type="caution">
    <text evidence="2">The sequence shown here is derived from an EMBL/GenBank/DDBJ whole genome shotgun (WGS) entry which is preliminary data.</text>
</comment>
<evidence type="ECO:0000259" key="1">
    <source>
        <dbReference type="Pfam" id="PF13358"/>
    </source>
</evidence>
<gene>
    <name evidence="2" type="ORF">NS226_17625</name>
</gene>
<dbReference type="GO" id="GO:0004519">
    <property type="term" value="F:endonuclease activity"/>
    <property type="evidence" value="ECO:0007669"/>
    <property type="project" value="UniProtKB-KW"/>
</dbReference>
<protein>
    <submittedName>
        <fullName evidence="2">Endonuclease DDE</fullName>
    </submittedName>
</protein>
<dbReference type="STRING" id="401562.NS365_22755"/>
<proteinExistence type="predicted"/>
<evidence type="ECO:0000313" key="3">
    <source>
        <dbReference type="Proteomes" id="UP000078272"/>
    </source>
</evidence>
<accession>A0A175R6G3</accession>
<keyword evidence="2" id="KW-0378">Hydrolase</keyword>